<dbReference type="Gene3D" id="3.40.710.10">
    <property type="entry name" value="DD-peptidase/beta-lactamase superfamily"/>
    <property type="match status" value="1"/>
</dbReference>
<dbReference type="PANTHER" id="PTHR43283:SF7">
    <property type="entry name" value="BETA-LACTAMASE-RELATED DOMAIN-CONTAINING PROTEIN"/>
    <property type="match status" value="1"/>
</dbReference>
<dbReference type="InterPro" id="IPR001466">
    <property type="entry name" value="Beta-lactam-related"/>
</dbReference>
<sequence length="453" mass="50470">MSLGSACLVISFACYFQWAFLCRWIAELESQLCRRFDNGVLMSEFERAKRGFSAEEAYDLQRQYRANNIAVAGEQALYMYLNMPQFFPHQVVARGGAVMDLPLAADIDIEGSIGAVSACTALGELTLDQLLNDPRSRVQGFIVLHRGRIVFERYPGMRPEDNHLWWSSAKVLAGTLAAMLVCDGVLDPTRPVEYFLPEFAASGWQGTSVQDVADHCSGINAEELEISSYASPQSELSRLIMAERILEPEDGREMLTHNEALLSMTRKRPAGEVFEYSSANTNMLGLIIEKVTGRRYADVLSERIWSRIGAEQNGMMGLAPQGNAIAHGMFSSSLRDLARLGLAFTPTGQRQRPVISKEVLRMIQNGGRPNLYPLSAKRPTLTEWFGESPEACSWQWDAVFRDGDMFKAGFHGQALYVSPTRDVVAAFFSTSDERAQFHYLRPIAQSSAFDITA</sequence>
<dbReference type="SUPFAM" id="SSF56601">
    <property type="entry name" value="beta-lactamase/transpeptidase-like"/>
    <property type="match status" value="1"/>
</dbReference>
<name>A0A2T5MKK3_9GAMM</name>
<proteinExistence type="predicted"/>
<evidence type="ECO:0000313" key="3">
    <source>
        <dbReference type="Proteomes" id="UP000244248"/>
    </source>
</evidence>
<comment type="caution">
    <text evidence="2">The sequence shown here is derived from an EMBL/GenBank/DDBJ whole genome shotgun (WGS) entry which is preliminary data.</text>
</comment>
<feature type="domain" description="Beta-lactamase-related" evidence="1">
    <location>
        <begin position="141"/>
        <end position="439"/>
    </location>
</feature>
<dbReference type="AlphaFoldDB" id="A0A2T5MKK3"/>
<accession>A0A2T5MKK3</accession>
<dbReference type="Pfam" id="PF00144">
    <property type="entry name" value="Beta-lactamase"/>
    <property type="match status" value="1"/>
</dbReference>
<protein>
    <recommendedName>
        <fullName evidence="1">Beta-lactamase-related domain-containing protein</fullName>
    </recommendedName>
</protein>
<reference evidence="2 3" key="1">
    <citation type="submission" date="2018-04" db="EMBL/GenBank/DDBJ databases">
        <title>Novel species isolated from glacier.</title>
        <authorList>
            <person name="Liu Q."/>
            <person name="Xin Y.-H."/>
        </authorList>
    </citation>
    <scope>NUCLEOTIDE SEQUENCE [LARGE SCALE GENOMIC DNA]</scope>
    <source>
        <strain evidence="2 3">GT1R17</strain>
    </source>
</reference>
<dbReference type="Proteomes" id="UP000244248">
    <property type="component" value="Unassembled WGS sequence"/>
</dbReference>
<dbReference type="InterPro" id="IPR050789">
    <property type="entry name" value="Diverse_Enzym_Activities"/>
</dbReference>
<evidence type="ECO:0000313" key="2">
    <source>
        <dbReference type="EMBL" id="PTU33102.1"/>
    </source>
</evidence>
<evidence type="ECO:0000259" key="1">
    <source>
        <dbReference type="Pfam" id="PF00144"/>
    </source>
</evidence>
<dbReference type="EMBL" id="QANS01000001">
    <property type="protein sequence ID" value="PTU33102.1"/>
    <property type="molecule type" value="Genomic_DNA"/>
</dbReference>
<gene>
    <name evidence="2" type="ORF">CJD38_03075</name>
</gene>
<organism evidence="2 3">
    <name type="scientific">Stenotrophobium rhamnosiphilum</name>
    <dbReference type="NCBI Taxonomy" id="2029166"/>
    <lineage>
        <taxon>Bacteria</taxon>
        <taxon>Pseudomonadati</taxon>
        <taxon>Pseudomonadota</taxon>
        <taxon>Gammaproteobacteria</taxon>
        <taxon>Nevskiales</taxon>
        <taxon>Nevskiaceae</taxon>
        <taxon>Stenotrophobium</taxon>
    </lineage>
</organism>
<keyword evidence="3" id="KW-1185">Reference proteome</keyword>
<dbReference type="PANTHER" id="PTHR43283">
    <property type="entry name" value="BETA-LACTAMASE-RELATED"/>
    <property type="match status" value="1"/>
</dbReference>
<dbReference type="InterPro" id="IPR012338">
    <property type="entry name" value="Beta-lactam/transpept-like"/>
</dbReference>